<dbReference type="PANTHER" id="PTHR13408">
    <property type="entry name" value="DNA-DIRECTED RNA POLYMERASE III"/>
    <property type="match status" value="1"/>
</dbReference>
<keyword evidence="2" id="KW-0240">DNA-directed RNA polymerase</keyword>
<protein>
    <submittedName>
        <fullName evidence="6">Uncharacterized protein</fullName>
    </submittedName>
</protein>
<dbReference type="InterPro" id="IPR007811">
    <property type="entry name" value="RPC4"/>
</dbReference>
<dbReference type="GO" id="GO:0042797">
    <property type="term" value="P:tRNA transcription by RNA polymerase III"/>
    <property type="evidence" value="ECO:0007669"/>
    <property type="project" value="TreeGrafter"/>
</dbReference>
<feature type="compositionally biased region" description="Low complexity" evidence="5">
    <location>
        <begin position="26"/>
        <end position="36"/>
    </location>
</feature>
<dbReference type="Pfam" id="PF05132">
    <property type="entry name" value="RNA_pol_Rpc4"/>
    <property type="match status" value="1"/>
</dbReference>
<dbReference type="GO" id="GO:0003677">
    <property type="term" value="F:DNA binding"/>
    <property type="evidence" value="ECO:0007669"/>
    <property type="project" value="InterPro"/>
</dbReference>
<reference evidence="6" key="2">
    <citation type="submission" date="2021-10" db="EMBL/GenBank/DDBJ databases">
        <title>Phylogenomics reveals ancestral predisposition of the termite-cultivated fungus Termitomyces towards a domesticated lifestyle.</title>
        <authorList>
            <person name="Auxier B."/>
            <person name="Grum-Grzhimaylo A."/>
            <person name="Cardenas M.E."/>
            <person name="Lodge J.D."/>
            <person name="Laessoe T."/>
            <person name="Pedersen O."/>
            <person name="Smith M.E."/>
            <person name="Kuyper T.W."/>
            <person name="Franco-Molano E.A."/>
            <person name="Baroni T.J."/>
            <person name="Aanen D.K."/>
        </authorList>
    </citation>
    <scope>NUCLEOTIDE SEQUENCE</scope>
    <source>
        <strain evidence="6">AP01</strain>
        <tissue evidence="6">Mycelium</tissue>
    </source>
</reference>
<comment type="subcellular location">
    <subcellularLocation>
        <location evidence="1">Nucleus</location>
    </subcellularLocation>
</comment>
<keyword evidence="7" id="KW-1185">Reference proteome</keyword>
<evidence type="ECO:0000256" key="4">
    <source>
        <dbReference type="ARBA" id="ARBA00023242"/>
    </source>
</evidence>
<organism evidence="6 7">
    <name type="scientific">Asterophora parasitica</name>
    <dbReference type="NCBI Taxonomy" id="117018"/>
    <lineage>
        <taxon>Eukaryota</taxon>
        <taxon>Fungi</taxon>
        <taxon>Dikarya</taxon>
        <taxon>Basidiomycota</taxon>
        <taxon>Agaricomycotina</taxon>
        <taxon>Agaricomycetes</taxon>
        <taxon>Agaricomycetidae</taxon>
        <taxon>Agaricales</taxon>
        <taxon>Tricholomatineae</taxon>
        <taxon>Lyophyllaceae</taxon>
        <taxon>Asterophora</taxon>
    </lineage>
</organism>
<evidence type="ECO:0000256" key="1">
    <source>
        <dbReference type="ARBA" id="ARBA00004123"/>
    </source>
</evidence>
<dbReference type="GO" id="GO:0005666">
    <property type="term" value="C:RNA polymerase III complex"/>
    <property type="evidence" value="ECO:0007669"/>
    <property type="project" value="InterPro"/>
</dbReference>
<comment type="caution">
    <text evidence="6">The sequence shown here is derived from an EMBL/GenBank/DDBJ whole genome shotgun (WGS) entry which is preliminary data.</text>
</comment>
<evidence type="ECO:0000313" key="7">
    <source>
        <dbReference type="Proteomes" id="UP000775547"/>
    </source>
</evidence>
<evidence type="ECO:0000256" key="5">
    <source>
        <dbReference type="SAM" id="MobiDB-lite"/>
    </source>
</evidence>
<feature type="region of interest" description="Disordered" evidence="5">
    <location>
        <begin position="1"/>
        <end position="71"/>
    </location>
</feature>
<evidence type="ECO:0000256" key="3">
    <source>
        <dbReference type="ARBA" id="ARBA00023163"/>
    </source>
</evidence>
<dbReference type="Proteomes" id="UP000775547">
    <property type="component" value="Unassembled WGS sequence"/>
</dbReference>
<accession>A0A9P7G755</accession>
<evidence type="ECO:0000256" key="2">
    <source>
        <dbReference type="ARBA" id="ARBA00022478"/>
    </source>
</evidence>
<keyword evidence="3" id="KW-0804">Transcription</keyword>
<feature type="compositionally biased region" description="Acidic residues" evidence="5">
    <location>
        <begin position="55"/>
        <end position="71"/>
    </location>
</feature>
<dbReference type="EMBL" id="JABCKV010000227">
    <property type="protein sequence ID" value="KAG5641980.1"/>
    <property type="molecule type" value="Genomic_DNA"/>
</dbReference>
<dbReference type="OrthoDB" id="5836119at2759"/>
<gene>
    <name evidence="6" type="ORF">DXG03_003833</name>
</gene>
<name>A0A9P7G755_9AGAR</name>
<dbReference type="AlphaFoldDB" id="A0A9P7G755"/>
<feature type="compositionally biased region" description="Basic and acidic residues" evidence="5">
    <location>
        <begin position="44"/>
        <end position="54"/>
    </location>
</feature>
<reference evidence="6" key="1">
    <citation type="submission" date="2020-07" db="EMBL/GenBank/DDBJ databases">
        <authorList>
            <person name="Nieuwenhuis M."/>
            <person name="Van De Peppel L.J.J."/>
        </authorList>
    </citation>
    <scope>NUCLEOTIDE SEQUENCE</scope>
    <source>
        <strain evidence="6">AP01</strain>
        <tissue evidence="6">Mycelium</tissue>
    </source>
</reference>
<evidence type="ECO:0000313" key="6">
    <source>
        <dbReference type="EMBL" id="KAG5641980.1"/>
    </source>
</evidence>
<sequence>MGPALAGNTTARRSAPRSNFAPIPIPGSGSSLGSSLVRGAAPALKREEKDKAKADEDEAEAYSDPDEGVEIVDMEDVRQMDYMAPESLRKERHHKKLKKEEHPAIAAAAGDVNHANALDLSESDEEEELEDIIEHFAATADAEQNPELREERLYFFQFPSPFPSFVSQGDSSAPDEDVSMAEPATKKVAFAGNVKVEVGASGTAAEAEIQPKVDGVIGKLEVYRSGAVKMRLAKGIVLDVTAATQPSFLQQAIHLDKKEKRLVVLGEVNKRFSVSPNVETLLSAMELADKKLTTALDGEDLIQMDTT</sequence>
<dbReference type="PANTHER" id="PTHR13408:SF0">
    <property type="entry name" value="DNA-DIRECTED RNA POLYMERASE III SUBUNIT RPC4"/>
    <property type="match status" value="1"/>
</dbReference>
<proteinExistence type="predicted"/>
<keyword evidence="4" id="KW-0539">Nucleus</keyword>